<protein>
    <submittedName>
        <fullName evidence="1">Transcriptional regulator, MerR family, with HEAT domain</fullName>
    </submittedName>
</protein>
<dbReference type="Proteomes" id="UP000570517">
    <property type="component" value="Unassembled WGS sequence"/>
</dbReference>
<reference evidence="1 2" key="1">
    <citation type="submission" date="2020-05" db="EMBL/GenBank/DDBJ databases">
        <title>Draft genome sequence of Mycobacterium hippocampi DL, isolated from European seabass, Dicentrarchus labrax, reared in fish farms.</title>
        <authorList>
            <person name="Stathopoulou P."/>
            <person name="Asimakis E."/>
            <person name="Tzokas K."/>
            <person name="Batargias C."/>
            <person name="Tsiamis G."/>
        </authorList>
    </citation>
    <scope>NUCLEOTIDE SEQUENCE [LARGE SCALE GENOMIC DNA]</scope>
    <source>
        <strain evidence="1 2">DL</strain>
    </source>
</reference>
<evidence type="ECO:0000313" key="1">
    <source>
        <dbReference type="EMBL" id="NVN50316.1"/>
    </source>
</evidence>
<organism evidence="1 2">
    <name type="scientific">Mycolicibacterium hippocampi</name>
    <dbReference type="NCBI Taxonomy" id="659824"/>
    <lineage>
        <taxon>Bacteria</taxon>
        <taxon>Bacillati</taxon>
        <taxon>Actinomycetota</taxon>
        <taxon>Actinomycetes</taxon>
        <taxon>Mycobacteriales</taxon>
        <taxon>Mycobacteriaceae</taxon>
        <taxon>Mycolicibacterium</taxon>
    </lineage>
</organism>
<proteinExistence type="predicted"/>
<dbReference type="EMBL" id="JABFYL010000023">
    <property type="protein sequence ID" value="NVN50316.1"/>
    <property type="molecule type" value="Genomic_DNA"/>
</dbReference>
<comment type="caution">
    <text evidence="1">The sequence shown here is derived from an EMBL/GenBank/DDBJ whole genome shotgun (WGS) entry which is preliminary data.</text>
</comment>
<evidence type="ECO:0000313" key="2">
    <source>
        <dbReference type="Proteomes" id="UP000570517"/>
    </source>
</evidence>
<keyword evidence="2" id="KW-1185">Reference proteome</keyword>
<name>A0A850PRT5_9MYCO</name>
<dbReference type="AlphaFoldDB" id="A0A850PRT5"/>
<gene>
    <name evidence="1" type="ORF">HLY00_1483</name>
</gene>
<sequence length="86" mass="9678">MDSHFDFLSADQGELLSEILARRNPRLFESIRHAGIVTRPEAEQIMSVLSDELADNLDDDWEPTEHGRAISAALAQFNAARVSEWP</sequence>
<accession>A0A850PRT5</accession>